<dbReference type="SUPFAM" id="SSF54928">
    <property type="entry name" value="RNA-binding domain, RBD"/>
    <property type="match status" value="4"/>
</dbReference>
<feature type="compositionally biased region" description="Basic and acidic residues" evidence="3">
    <location>
        <begin position="257"/>
        <end position="276"/>
    </location>
</feature>
<dbReference type="SMART" id="SM00361">
    <property type="entry name" value="RRM_1"/>
    <property type="match status" value="2"/>
</dbReference>
<dbReference type="FunFam" id="3.30.70.330:FF:000738">
    <property type="entry name" value="RNA-binding motif protein 19"/>
    <property type="match status" value="1"/>
</dbReference>
<dbReference type="AlphaFoldDB" id="A0ABD1XKQ0"/>
<name>A0ABD1XKQ0_9MARC</name>
<reference evidence="5 6" key="1">
    <citation type="submission" date="2024-09" db="EMBL/GenBank/DDBJ databases">
        <title>Chromosome-scale assembly of Riccia fluitans.</title>
        <authorList>
            <person name="Paukszto L."/>
            <person name="Sawicki J."/>
            <person name="Karawczyk K."/>
            <person name="Piernik-Szablinska J."/>
            <person name="Szczecinska M."/>
            <person name="Mazdziarz M."/>
        </authorList>
    </citation>
    <scope>NUCLEOTIDE SEQUENCE [LARGE SCALE GENOMIC DNA]</scope>
    <source>
        <strain evidence="5">Rf_01</strain>
        <tissue evidence="5">Aerial parts of the thallus</tissue>
    </source>
</reference>
<keyword evidence="6" id="KW-1185">Reference proteome</keyword>
<dbReference type="InterPro" id="IPR035979">
    <property type="entry name" value="RBD_domain_sf"/>
</dbReference>
<dbReference type="PROSITE" id="PS50102">
    <property type="entry name" value="RRM"/>
    <property type="match status" value="5"/>
</dbReference>
<feature type="compositionally biased region" description="Acidic residues" evidence="3">
    <location>
        <begin position="302"/>
        <end position="319"/>
    </location>
</feature>
<dbReference type="FunFam" id="3.30.70.330:FF:000442">
    <property type="entry name" value="Multiple RNA-binding domain-containing protein 1"/>
    <property type="match status" value="1"/>
</dbReference>
<comment type="caution">
    <text evidence="5">The sequence shown here is derived from an EMBL/GenBank/DDBJ whole genome shotgun (WGS) entry which is preliminary data.</text>
</comment>
<feature type="domain" description="RRM" evidence="4">
    <location>
        <begin position="558"/>
        <end position="630"/>
    </location>
</feature>
<sequence length="922" mass="103479">MFIQGFATSRRATRVCVKNIPQYVNEQKLREHFASQGEVTDAKVIRTSDGRSRQFGFVGYRSEDEAKAAVKYFHRSFFDTSRLTCELAQAIGAPSLPRPWSRHSQGSSAYEHSYPSNEVELQKVEDATAKTQEKKTGSAKKFIKEEENDLELQEFLQVMQPRAKTKIWANDTDRGANSLMSRPERQENKKKPAVEVKTVEAPARRVPINKGKTSTKLTQVHVRFEDEDESDSDEDDQMLDEAPVVGAVSQKMEGDEEVTRGEIITDEKVSDTDYLKSKVKTNWSDSEDEQEEEEAQKKEKLDDEEEEDSEEEKDEEEKIEGDTTPPVIVSGENVDDVEGREHDTEVGAHQVDAQEQESVAETGRLFVRNLPYTASQEDLTEIFSKFGQLSEVHLVLDKATKRSKGFAYILYMLPEDAVRAFEALDKSTFQGRLLHIIPAKRPPPAPEPRLVGSGPGATKYKQEREAQRKAAEAGGDKRAWNMLFMRPDTVAENVAQKYGMSKSEFLDPEAGDLAVRMALGETHIITETKRALSEEGVNVDVLEQVASGDAGKVRRSNHVILVKNLPFTTTEDDILRIFSSHGSIGRIILPPTKTLAVVEYLEAAEASRAFKNLAYKRFQHVPLYLEWAPDQLLREHVLDGPKEGAVKEKLAPKVVGKDLVKRVEVAQELIGVEEEGSSIQTGSIFVKNLNFSTTPESLKKHFQQLVKHGSLRSVKISTKPNKKGGKALSMGFGFVEFDSVETATEVCKQFQGTVLEGHALILQLSHAAKGGNSDSTERKGAKKGVKDESFTKIIVRNVAFEATKKDLQQLFSPFGQLKSLRLPKKFDGNHRGFAFVEFVTRQEAQNAFDGLKSTHLYGRHLVLERAKNGESLDELRARTSQQFFSENGVEVRSRKTRLEEDEGLDRPKKKQKSSATFHDELE</sequence>
<organism evidence="5 6">
    <name type="scientific">Riccia fluitans</name>
    <dbReference type="NCBI Taxonomy" id="41844"/>
    <lineage>
        <taxon>Eukaryota</taxon>
        <taxon>Viridiplantae</taxon>
        <taxon>Streptophyta</taxon>
        <taxon>Embryophyta</taxon>
        <taxon>Marchantiophyta</taxon>
        <taxon>Marchantiopsida</taxon>
        <taxon>Marchantiidae</taxon>
        <taxon>Marchantiales</taxon>
        <taxon>Ricciaceae</taxon>
        <taxon>Riccia</taxon>
    </lineage>
</organism>
<feature type="compositionally biased region" description="Basic and acidic residues" evidence="3">
    <location>
        <begin position="889"/>
        <end position="898"/>
    </location>
</feature>
<feature type="domain" description="RRM" evidence="4">
    <location>
        <begin position="13"/>
        <end position="90"/>
    </location>
</feature>
<feature type="region of interest" description="Disordered" evidence="3">
    <location>
        <begin position="173"/>
        <end position="195"/>
    </location>
</feature>
<dbReference type="EMBL" id="JBHFFA010000008">
    <property type="protein sequence ID" value="KAL2609507.1"/>
    <property type="molecule type" value="Genomic_DNA"/>
</dbReference>
<evidence type="ECO:0000313" key="6">
    <source>
        <dbReference type="Proteomes" id="UP001605036"/>
    </source>
</evidence>
<feature type="compositionally biased region" description="Basic and acidic residues" evidence="3">
    <location>
        <begin position="182"/>
        <end position="195"/>
    </location>
</feature>
<dbReference type="InterPro" id="IPR012677">
    <property type="entry name" value="Nucleotide-bd_a/b_plait_sf"/>
</dbReference>
<dbReference type="SMART" id="SM00360">
    <property type="entry name" value="RRM"/>
    <property type="match status" value="5"/>
</dbReference>
<dbReference type="Proteomes" id="UP001605036">
    <property type="component" value="Unassembled WGS sequence"/>
</dbReference>
<dbReference type="Gene3D" id="3.30.70.330">
    <property type="match status" value="5"/>
</dbReference>
<protein>
    <recommendedName>
        <fullName evidence="4">RRM domain-containing protein</fullName>
    </recommendedName>
</protein>
<keyword evidence="1 2" id="KW-0694">RNA-binding</keyword>
<dbReference type="CDD" id="cd12565">
    <property type="entry name" value="RRM1_MRD1"/>
    <property type="match status" value="1"/>
</dbReference>
<evidence type="ECO:0000313" key="5">
    <source>
        <dbReference type="EMBL" id="KAL2609507.1"/>
    </source>
</evidence>
<dbReference type="InterPro" id="IPR034423">
    <property type="entry name" value="RBM19_RRM5"/>
</dbReference>
<feature type="region of interest" description="Disordered" evidence="3">
    <location>
        <begin position="438"/>
        <end position="460"/>
    </location>
</feature>
<dbReference type="Pfam" id="PF00076">
    <property type="entry name" value="RRM_1"/>
    <property type="match status" value="5"/>
</dbReference>
<feature type="region of interest" description="Disordered" evidence="3">
    <location>
        <begin position="887"/>
        <end position="922"/>
    </location>
</feature>
<accession>A0ABD1XKQ0</accession>
<proteinExistence type="predicted"/>
<dbReference type="CDD" id="cd12320">
    <property type="entry name" value="RRM6_RBM19_RRM5_MRD1"/>
    <property type="match status" value="1"/>
</dbReference>
<evidence type="ECO:0000259" key="4">
    <source>
        <dbReference type="PROSITE" id="PS50102"/>
    </source>
</evidence>
<dbReference type="PANTHER" id="PTHR10352">
    <property type="entry name" value="EUKARYOTIC TRANSLATION INITIATION FACTOR 3 SUBUNIT G"/>
    <property type="match status" value="1"/>
</dbReference>
<evidence type="ECO:0000256" key="3">
    <source>
        <dbReference type="SAM" id="MobiDB-lite"/>
    </source>
</evidence>
<dbReference type="CDD" id="cd12317">
    <property type="entry name" value="RRM4_RBM19_RRM3_MRD1"/>
    <property type="match status" value="1"/>
</dbReference>
<feature type="domain" description="RRM" evidence="4">
    <location>
        <begin position="682"/>
        <end position="767"/>
    </location>
</feature>
<feature type="compositionally biased region" description="Acidic residues" evidence="3">
    <location>
        <begin position="225"/>
        <end position="239"/>
    </location>
</feature>
<feature type="domain" description="RRM" evidence="4">
    <location>
        <begin position="791"/>
        <end position="868"/>
    </location>
</feature>
<feature type="compositionally biased region" description="Acidic residues" evidence="3">
    <location>
        <begin position="285"/>
        <end position="294"/>
    </location>
</feature>
<dbReference type="InterPro" id="IPR003954">
    <property type="entry name" value="RRM_euk-type"/>
</dbReference>
<feature type="domain" description="RRM" evidence="4">
    <location>
        <begin position="363"/>
        <end position="441"/>
    </location>
</feature>
<evidence type="ECO:0000256" key="1">
    <source>
        <dbReference type="ARBA" id="ARBA00022884"/>
    </source>
</evidence>
<dbReference type="CDD" id="cd12318">
    <property type="entry name" value="RRM5_RBM19_like"/>
    <property type="match status" value="1"/>
</dbReference>
<dbReference type="InterPro" id="IPR000504">
    <property type="entry name" value="RRM_dom"/>
</dbReference>
<evidence type="ECO:0000256" key="2">
    <source>
        <dbReference type="PROSITE-ProRule" id="PRU00176"/>
    </source>
</evidence>
<feature type="region of interest" description="Disordered" evidence="3">
    <location>
        <begin position="96"/>
        <end position="115"/>
    </location>
</feature>
<feature type="compositionally biased region" description="Polar residues" evidence="3">
    <location>
        <begin position="102"/>
        <end position="115"/>
    </location>
</feature>
<gene>
    <name evidence="5" type="ORF">R1flu_028080</name>
</gene>
<dbReference type="GO" id="GO:0003723">
    <property type="term" value="F:RNA binding"/>
    <property type="evidence" value="ECO:0007669"/>
    <property type="project" value="UniProtKB-UniRule"/>
</dbReference>
<feature type="region of interest" description="Disordered" evidence="3">
    <location>
        <begin position="210"/>
        <end position="333"/>
    </location>
</feature>